<dbReference type="GO" id="GO:0070681">
    <property type="term" value="P:glutaminyl-tRNAGln biosynthesis via transamidation"/>
    <property type="evidence" value="ECO:0007669"/>
    <property type="project" value="TreeGrafter"/>
</dbReference>
<protein>
    <recommendedName>
        <fullName evidence="6">Aspartyl/glutamyl-tRNA(Asn/Gln) amidotransferase subunit C</fullName>
        <shortName evidence="6">Asp/Glu-ADT subunit C</shortName>
        <ecNumber evidence="6">6.3.5.-</ecNumber>
    </recommendedName>
</protein>
<dbReference type="GO" id="GO:0006412">
    <property type="term" value="P:translation"/>
    <property type="evidence" value="ECO:0007669"/>
    <property type="project" value="UniProtKB-UniRule"/>
</dbReference>
<keyword evidence="6 7" id="KW-0436">Ligase</keyword>
<name>A0A0L0W6Z0_GOTPU</name>
<dbReference type="EMBL" id="LGSS01000020">
    <property type="protein sequence ID" value="KNF07246.1"/>
    <property type="molecule type" value="Genomic_DNA"/>
</dbReference>
<accession>A0A0L0W6Z0</accession>
<evidence type="ECO:0000313" key="7">
    <source>
        <dbReference type="EMBL" id="KNF07246.1"/>
    </source>
</evidence>
<dbReference type="NCBIfam" id="TIGR00135">
    <property type="entry name" value="gatC"/>
    <property type="match status" value="1"/>
</dbReference>
<dbReference type="PANTHER" id="PTHR15004">
    <property type="entry name" value="GLUTAMYL-TRNA(GLN) AMIDOTRANSFERASE SUBUNIT C, MITOCHONDRIAL"/>
    <property type="match status" value="1"/>
</dbReference>
<dbReference type="InterPro" id="IPR036113">
    <property type="entry name" value="Asp/Glu-ADT_sf_sub_c"/>
</dbReference>
<keyword evidence="7" id="KW-0808">Transferase</keyword>
<evidence type="ECO:0000256" key="5">
    <source>
        <dbReference type="ARBA" id="ARBA00047913"/>
    </source>
</evidence>
<dbReference type="GO" id="GO:0006450">
    <property type="term" value="P:regulation of translational fidelity"/>
    <property type="evidence" value="ECO:0007669"/>
    <property type="project" value="InterPro"/>
</dbReference>
<dbReference type="STRING" id="1503.CLPU_20c00220"/>
<comment type="caution">
    <text evidence="7">The sequence shown here is derived from an EMBL/GenBank/DDBJ whole genome shotgun (WGS) entry which is preliminary data.</text>
</comment>
<evidence type="ECO:0000256" key="2">
    <source>
        <dbReference type="ARBA" id="ARBA00011123"/>
    </source>
</evidence>
<evidence type="ECO:0000256" key="3">
    <source>
        <dbReference type="ARBA" id="ARBA00024799"/>
    </source>
</evidence>
<sequence>MTITEEEIEKVIKLSKLEIKGKEKEKFIKDIEILLNYVEKIEEMNTTNIEPTYYIHSQMNVTREDVLKESMDKNKALMNAKDTLDDYFKISTK</sequence>
<keyword evidence="6" id="KW-0648">Protein biosynthesis</keyword>
<comment type="catalytic activity">
    <reaction evidence="4 6">
        <text>L-aspartyl-tRNA(Asn) + L-glutamine + ATP + H2O = L-asparaginyl-tRNA(Asn) + L-glutamate + ADP + phosphate + 2 H(+)</text>
        <dbReference type="Rhea" id="RHEA:14513"/>
        <dbReference type="Rhea" id="RHEA-COMP:9674"/>
        <dbReference type="Rhea" id="RHEA-COMP:9677"/>
        <dbReference type="ChEBI" id="CHEBI:15377"/>
        <dbReference type="ChEBI" id="CHEBI:15378"/>
        <dbReference type="ChEBI" id="CHEBI:29985"/>
        <dbReference type="ChEBI" id="CHEBI:30616"/>
        <dbReference type="ChEBI" id="CHEBI:43474"/>
        <dbReference type="ChEBI" id="CHEBI:58359"/>
        <dbReference type="ChEBI" id="CHEBI:78515"/>
        <dbReference type="ChEBI" id="CHEBI:78516"/>
        <dbReference type="ChEBI" id="CHEBI:456216"/>
    </reaction>
</comment>
<comment type="similarity">
    <text evidence="1 6">Belongs to the GatC family.</text>
</comment>
<comment type="subunit">
    <text evidence="2 6">Heterotrimer of A, B and C subunits.</text>
</comment>
<evidence type="ECO:0000256" key="4">
    <source>
        <dbReference type="ARBA" id="ARBA00047380"/>
    </source>
</evidence>
<dbReference type="GO" id="GO:0005524">
    <property type="term" value="F:ATP binding"/>
    <property type="evidence" value="ECO:0007669"/>
    <property type="project" value="UniProtKB-KW"/>
</dbReference>
<dbReference type="AlphaFoldDB" id="A0A0L0W6Z0"/>
<dbReference type="InterPro" id="IPR003837">
    <property type="entry name" value="GatC"/>
</dbReference>
<dbReference type="GO" id="GO:0050567">
    <property type="term" value="F:glutaminyl-tRNA synthase (glutamine-hydrolyzing) activity"/>
    <property type="evidence" value="ECO:0007669"/>
    <property type="project" value="UniProtKB-UniRule"/>
</dbReference>
<dbReference type="OrthoDB" id="9813938at2"/>
<dbReference type="EC" id="6.3.5.-" evidence="6"/>
<comment type="catalytic activity">
    <reaction evidence="5 6">
        <text>L-glutamyl-tRNA(Gln) + L-glutamine + ATP + H2O = L-glutaminyl-tRNA(Gln) + L-glutamate + ADP + phosphate + H(+)</text>
        <dbReference type="Rhea" id="RHEA:17521"/>
        <dbReference type="Rhea" id="RHEA-COMP:9681"/>
        <dbReference type="Rhea" id="RHEA-COMP:9684"/>
        <dbReference type="ChEBI" id="CHEBI:15377"/>
        <dbReference type="ChEBI" id="CHEBI:15378"/>
        <dbReference type="ChEBI" id="CHEBI:29985"/>
        <dbReference type="ChEBI" id="CHEBI:30616"/>
        <dbReference type="ChEBI" id="CHEBI:43474"/>
        <dbReference type="ChEBI" id="CHEBI:58359"/>
        <dbReference type="ChEBI" id="CHEBI:78520"/>
        <dbReference type="ChEBI" id="CHEBI:78521"/>
        <dbReference type="ChEBI" id="CHEBI:456216"/>
    </reaction>
</comment>
<evidence type="ECO:0000256" key="1">
    <source>
        <dbReference type="ARBA" id="ARBA00010757"/>
    </source>
</evidence>
<dbReference type="Gene3D" id="1.10.20.60">
    <property type="entry name" value="Glu-tRNAGln amidotransferase C subunit, N-terminal domain"/>
    <property type="match status" value="1"/>
</dbReference>
<dbReference type="GO" id="GO:0016740">
    <property type="term" value="F:transferase activity"/>
    <property type="evidence" value="ECO:0007669"/>
    <property type="project" value="UniProtKB-KW"/>
</dbReference>
<dbReference type="Proteomes" id="UP000037267">
    <property type="component" value="Unassembled WGS sequence"/>
</dbReference>
<dbReference type="SUPFAM" id="SSF141000">
    <property type="entry name" value="Glu-tRNAGln amidotransferase C subunit"/>
    <property type="match status" value="1"/>
</dbReference>
<dbReference type="RefSeq" id="WP_050378596.1">
    <property type="nucleotide sequence ID" value="NZ_LGSS01000020.1"/>
</dbReference>
<evidence type="ECO:0000313" key="8">
    <source>
        <dbReference type="Proteomes" id="UP000037267"/>
    </source>
</evidence>
<proteinExistence type="inferred from homology"/>
<dbReference type="PANTHER" id="PTHR15004:SF0">
    <property type="entry name" value="GLUTAMYL-TRNA(GLN) AMIDOTRANSFERASE SUBUNIT C, MITOCHONDRIAL"/>
    <property type="match status" value="1"/>
</dbReference>
<gene>
    <name evidence="6" type="primary">gatC</name>
    <name evidence="7" type="ORF">CLPU_20c00220</name>
</gene>
<dbReference type="Pfam" id="PF02686">
    <property type="entry name" value="GatC"/>
    <property type="match status" value="1"/>
</dbReference>
<dbReference type="GO" id="GO:0050566">
    <property type="term" value="F:asparaginyl-tRNA synthase (glutamine-hydrolyzing) activity"/>
    <property type="evidence" value="ECO:0007669"/>
    <property type="project" value="RHEA"/>
</dbReference>
<organism evidence="7 8">
    <name type="scientific">Gottschalkia purinilytica</name>
    <name type="common">Clostridium purinilyticum</name>
    <dbReference type="NCBI Taxonomy" id="1503"/>
    <lineage>
        <taxon>Bacteria</taxon>
        <taxon>Bacillati</taxon>
        <taxon>Bacillota</taxon>
        <taxon>Tissierellia</taxon>
        <taxon>Tissierellales</taxon>
        <taxon>Gottschalkiaceae</taxon>
        <taxon>Gottschalkia</taxon>
    </lineage>
</organism>
<keyword evidence="6" id="KW-0547">Nucleotide-binding</keyword>
<keyword evidence="8" id="KW-1185">Reference proteome</keyword>
<keyword evidence="6" id="KW-0067">ATP-binding</keyword>
<dbReference type="HAMAP" id="MF_00122">
    <property type="entry name" value="GatC"/>
    <property type="match status" value="1"/>
</dbReference>
<comment type="function">
    <text evidence="3 6">Allows the formation of correctly charged Asn-tRNA(Asn) or Gln-tRNA(Gln) through the transamidation of misacylated Asp-tRNA(Asn) or Glu-tRNA(Gln) in organisms which lack either or both of asparaginyl-tRNA or glutaminyl-tRNA synthetases. The reaction takes place in the presence of glutamine and ATP through an activated phospho-Asp-tRNA(Asn) or phospho-Glu-tRNA(Gln).</text>
</comment>
<evidence type="ECO:0000256" key="6">
    <source>
        <dbReference type="HAMAP-Rule" id="MF_00122"/>
    </source>
</evidence>
<reference evidence="8" key="1">
    <citation type="submission" date="2015-07" db="EMBL/GenBank/DDBJ databases">
        <title>Draft genome sequence of the purine-degrading Gottschalkia purinilyticum DSM 1384 (formerly Clostridium purinilyticum).</title>
        <authorList>
            <person name="Poehlein A."/>
            <person name="Schiel-Bengelsdorf B."/>
            <person name="Bengelsdorf F.R."/>
            <person name="Daniel R."/>
            <person name="Duerre P."/>
        </authorList>
    </citation>
    <scope>NUCLEOTIDE SEQUENCE [LARGE SCALE GENOMIC DNA]</scope>
    <source>
        <strain evidence="8">DSM 1384</strain>
    </source>
</reference>